<dbReference type="GO" id="GO:0005739">
    <property type="term" value="C:mitochondrion"/>
    <property type="evidence" value="ECO:0007669"/>
    <property type="project" value="TreeGrafter"/>
</dbReference>
<feature type="compositionally biased region" description="Acidic residues" evidence="4">
    <location>
        <begin position="107"/>
        <end position="121"/>
    </location>
</feature>
<dbReference type="PANTHER" id="PTHR11941">
    <property type="entry name" value="ENOYL-COA HYDRATASE-RELATED"/>
    <property type="match status" value="1"/>
</dbReference>
<dbReference type="Gene3D" id="3.30.300.220">
    <property type="match status" value="1"/>
</dbReference>
<dbReference type="GO" id="GO:0016836">
    <property type="term" value="F:hydro-lyase activity"/>
    <property type="evidence" value="ECO:0007669"/>
    <property type="project" value="UniProtKB-ARBA"/>
</dbReference>
<dbReference type="Gene3D" id="3.90.226.10">
    <property type="entry name" value="2-enoyl-CoA Hydratase, Chain A, domain 1"/>
    <property type="match status" value="1"/>
</dbReference>
<proteinExistence type="inferred from homology"/>
<dbReference type="EMBL" id="KZ819635">
    <property type="protein sequence ID" value="PWN91591.1"/>
    <property type="molecule type" value="Genomic_DNA"/>
</dbReference>
<dbReference type="PANTHER" id="PTHR11941:SF171">
    <property type="entry name" value="SD19268P"/>
    <property type="match status" value="1"/>
</dbReference>
<evidence type="ECO:0000256" key="3">
    <source>
        <dbReference type="RuleBase" id="RU003707"/>
    </source>
</evidence>
<dbReference type="RefSeq" id="XP_025378789.1">
    <property type="nucleotide sequence ID" value="XM_025521059.1"/>
</dbReference>
<keyword evidence="6" id="KW-1185">Reference proteome</keyword>
<dbReference type="Proteomes" id="UP000245768">
    <property type="component" value="Unassembled WGS sequence"/>
</dbReference>
<evidence type="ECO:0000256" key="1">
    <source>
        <dbReference type="ARBA" id="ARBA00005254"/>
    </source>
</evidence>
<dbReference type="STRING" id="215250.A0A316YQS7"/>
<dbReference type="InterPro" id="IPR001753">
    <property type="entry name" value="Enoyl-CoA_hydra/iso"/>
</dbReference>
<reference evidence="5 6" key="1">
    <citation type="journal article" date="2018" name="Mol. Biol. Evol.">
        <title>Broad Genomic Sampling Reveals a Smut Pathogenic Ancestry of the Fungal Clade Ustilaginomycotina.</title>
        <authorList>
            <person name="Kijpornyongpan T."/>
            <person name="Mondo S.J."/>
            <person name="Barry K."/>
            <person name="Sandor L."/>
            <person name="Lee J."/>
            <person name="Lipzen A."/>
            <person name="Pangilinan J."/>
            <person name="LaButti K."/>
            <person name="Hainaut M."/>
            <person name="Henrissat B."/>
            <person name="Grigoriev I.V."/>
            <person name="Spatafora J.W."/>
            <person name="Aime M.C."/>
        </authorList>
    </citation>
    <scope>NUCLEOTIDE SEQUENCE [LARGE SCALE GENOMIC DNA]</scope>
    <source>
        <strain evidence="5 6">MCA 4198</strain>
    </source>
</reference>
<dbReference type="GeneID" id="37042975"/>
<dbReference type="InterPro" id="IPR014748">
    <property type="entry name" value="Enoyl-CoA_hydra_C"/>
</dbReference>
<feature type="compositionally biased region" description="Polar residues" evidence="4">
    <location>
        <begin position="81"/>
        <end position="97"/>
    </location>
</feature>
<feature type="region of interest" description="Disordered" evidence="4">
    <location>
        <begin position="55"/>
        <end position="135"/>
    </location>
</feature>
<dbReference type="CDD" id="cd06558">
    <property type="entry name" value="crotonase-like"/>
    <property type="match status" value="1"/>
</dbReference>
<dbReference type="InParanoid" id="A0A316YQS7"/>
<protein>
    <submittedName>
        <fullName evidence="5">ClpP/crotonase</fullName>
    </submittedName>
</protein>
<dbReference type="FunFam" id="1.10.12.10:FF:000001">
    <property type="entry name" value="Probable enoyl-CoA hydratase, mitochondrial"/>
    <property type="match status" value="1"/>
</dbReference>
<evidence type="ECO:0000256" key="2">
    <source>
        <dbReference type="ARBA" id="ARBA00023239"/>
    </source>
</evidence>
<sequence>MSEQRRLLAYHQTAPAPVDGVHRIVLDRPEARNAISRRLLADLDAALDSVLAHAAKPTSSSSSLPPTPPDSAPASRAGSISGPSSASTHFSPASLTFTPARASSSNEGEEQEGEDDEDDADTSSSMASSTSTLVHPAPADPLRCLILESSSPAAFCAGADLIERRTMSESEVVDFLSRLRKLVGKLADFPVPTIAVLQGSALGGGLELALACDFRVGGGKSTSEKTRIGFPETHLGIIPGAGGTQRAPRLIGLSRAKELVYTGKLLDTREAHEWGIIDHLADEDEEAMQRALRLAQSMTRSAPLALASAKKAMTIGADLELEKALDWEESCYEVLLPTQDRREALIAFAEKRKPKFVGR</sequence>
<name>A0A316YQS7_9BASI</name>
<dbReference type="InterPro" id="IPR018376">
    <property type="entry name" value="Enoyl-CoA_hyd/isom_CS"/>
</dbReference>
<dbReference type="Gene3D" id="1.10.12.10">
    <property type="entry name" value="Lyase 2-enoyl-coa Hydratase, Chain A, domain 2"/>
    <property type="match status" value="1"/>
</dbReference>
<feature type="compositionally biased region" description="Low complexity" evidence="4">
    <location>
        <begin position="122"/>
        <end position="132"/>
    </location>
</feature>
<dbReference type="AlphaFoldDB" id="A0A316YQS7"/>
<dbReference type="PROSITE" id="PS00166">
    <property type="entry name" value="ENOYL_COA_HYDRATASE"/>
    <property type="match status" value="1"/>
</dbReference>
<dbReference type="GO" id="GO:0006635">
    <property type="term" value="P:fatty acid beta-oxidation"/>
    <property type="evidence" value="ECO:0007669"/>
    <property type="project" value="TreeGrafter"/>
</dbReference>
<evidence type="ECO:0000256" key="4">
    <source>
        <dbReference type="SAM" id="MobiDB-lite"/>
    </source>
</evidence>
<dbReference type="InterPro" id="IPR029045">
    <property type="entry name" value="ClpP/crotonase-like_dom_sf"/>
</dbReference>
<accession>A0A316YQS7</accession>
<dbReference type="SUPFAM" id="SSF52096">
    <property type="entry name" value="ClpP/crotonase"/>
    <property type="match status" value="2"/>
</dbReference>
<dbReference type="OrthoDB" id="410701at2759"/>
<keyword evidence="2" id="KW-0456">Lyase</keyword>
<comment type="similarity">
    <text evidence="1 3">Belongs to the enoyl-CoA hydratase/isomerase family.</text>
</comment>
<evidence type="ECO:0000313" key="6">
    <source>
        <dbReference type="Proteomes" id="UP000245768"/>
    </source>
</evidence>
<evidence type="ECO:0000313" key="5">
    <source>
        <dbReference type="EMBL" id="PWN91591.1"/>
    </source>
</evidence>
<dbReference type="Pfam" id="PF00378">
    <property type="entry name" value="ECH_1"/>
    <property type="match status" value="1"/>
</dbReference>
<gene>
    <name evidence="5" type="ORF">FA10DRAFT_265438</name>
</gene>
<feature type="compositionally biased region" description="Low complexity" evidence="4">
    <location>
        <begin position="55"/>
        <end position="64"/>
    </location>
</feature>
<organism evidence="5 6">
    <name type="scientific">Acaromyces ingoldii</name>
    <dbReference type="NCBI Taxonomy" id="215250"/>
    <lineage>
        <taxon>Eukaryota</taxon>
        <taxon>Fungi</taxon>
        <taxon>Dikarya</taxon>
        <taxon>Basidiomycota</taxon>
        <taxon>Ustilaginomycotina</taxon>
        <taxon>Exobasidiomycetes</taxon>
        <taxon>Exobasidiales</taxon>
        <taxon>Cryptobasidiaceae</taxon>
        <taxon>Acaromyces</taxon>
    </lineage>
</organism>